<feature type="region of interest" description="Disordered" evidence="1">
    <location>
        <begin position="53"/>
        <end position="162"/>
    </location>
</feature>
<feature type="region of interest" description="Disordered" evidence="1">
    <location>
        <begin position="293"/>
        <end position="351"/>
    </location>
</feature>
<feature type="compositionally biased region" description="Polar residues" evidence="1">
    <location>
        <begin position="312"/>
        <end position="335"/>
    </location>
</feature>
<organism evidence="3">
    <name type="scientific">Anthurium amnicola</name>
    <dbReference type="NCBI Taxonomy" id="1678845"/>
    <lineage>
        <taxon>Eukaryota</taxon>
        <taxon>Viridiplantae</taxon>
        <taxon>Streptophyta</taxon>
        <taxon>Embryophyta</taxon>
        <taxon>Tracheophyta</taxon>
        <taxon>Spermatophyta</taxon>
        <taxon>Magnoliopsida</taxon>
        <taxon>Liliopsida</taxon>
        <taxon>Araceae</taxon>
        <taxon>Pothoideae</taxon>
        <taxon>Potheae</taxon>
        <taxon>Anthurium</taxon>
    </lineage>
</organism>
<feature type="compositionally biased region" description="Polar residues" evidence="1">
    <location>
        <begin position="146"/>
        <end position="156"/>
    </location>
</feature>
<evidence type="ECO:0000259" key="2">
    <source>
        <dbReference type="Pfam" id="PF06972"/>
    </source>
</evidence>
<dbReference type="EMBL" id="GDJX01019483">
    <property type="protein sequence ID" value="JAT48453.1"/>
    <property type="molecule type" value="Transcribed_RNA"/>
</dbReference>
<reference evidence="3" key="1">
    <citation type="submission" date="2015-07" db="EMBL/GenBank/DDBJ databases">
        <title>Transcriptome Assembly of Anthurium amnicola.</title>
        <authorList>
            <person name="Suzuki J."/>
        </authorList>
    </citation>
    <scope>NUCLEOTIDE SEQUENCE</scope>
</reference>
<feature type="compositionally biased region" description="Low complexity" evidence="1">
    <location>
        <begin position="245"/>
        <end position="254"/>
    </location>
</feature>
<feature type="compositionally biased region" description="Basic and acidic residues" evidence="1">
    <location>
        <begin position="73"/>
        <end position="90"/>
    </location>
</feature>
<feature type="compositionally biased region" description="Polar residues" evidence="1">
    <location>
        <begin position="492"/>
        <end position="511"/>
    </location>
</feature>
<name>A0A1D1Y1C7_9ARAE</name>
<dbReference type="SUPFAM" id="SSF46934">
    <property type="entry name" value="UBA-like"/>
    <property type="match status" value="1"/>
</dbReference>
<dbReference type="InterPro" id="IPR009719">
    <property type="entry name" value="GIP1_N"/>
</dbReference>
<feature type="region of interest" description="Disordered" evidence="1">
    <location>
        <begin position="235"/>
        <end position="254"/>
    </location>
</feature>
<dbReference type="PANTHER" id="PTHR47070:SF2">
    <property type="entry name" value="OS06G0206100 PROTEIN"/>
    <property type="match status" value="1"/>
</dbReference>
<dbReference type="AlphaFoldDB" id="A0A1D1Y1C7"/>
<feature type="compositionally biased region" description="Basic and acidic residues" evidence="1">
    <location>
        <begin position="121"/>
        <end position="132"/>
    </location>
</feature>
<feature type="domain" description="GBF-interacting protein 1 N-terminal" evidence="2">
    <location>
        <begin position="17"/>
        <end position="75"/>
    </location>
</feature>
<evidence type="ECO:0000256" key="1">
    <source>
        <dbReference type="SAM" id="MobiDB-lite"/>
    </source>
</evidence>
<accession>A0A1D1Y1C7</accession>
<protein>
    <submittedName>
        <fullName evidence="3">Inhibitor of growth protein 3</fullName>
    </submittedName>
</protein>
<feature type="compositionally biased region" description="Polar residues" evidence="1">
    <location>
        <begin position="293"/>
        <end position="304"/>
    </location>
</feature>
<feature type="compositionally biased region" description="Polar residues" evidence="1">
    <location>
        <begin position="95"/>
        <end position="109"/>
    </location>
</feature>
<feature type="region of interest" description="Disordered" evidence="1">
    <location>
        <begin position="198"/>
        <end position="224"/>
    </location>
</feature>
<feature type="compositionally biased region" description="Polar residues" evidence="1">
    <location>
        <begin position="449"/>
        <end position="477"/>
    </location>
</feature>
<feature type="region of interest" description="Disordered" evidence="1">
    <location>
        <begin position="443"/>
        <end position="480"/>
    </location>
</feature>
<evidence type="ECO:0000313" key="3">
    <source>
        <dbReference type="EMBL" id="JAT48453.1"/>
    </source>
</evidence>
<sequence>MVVGSRGDGGAQQYKVSAKIQSIINSIREIVGGHSDAEILAVLRETSMDPNETAQRLLYQDPFHEVKRRRDKKKENAGSRAPTEPKKLVDHPVQWTKSRTSWDWNSQRGSFAKNPSPDAGINREFRVVRDNRVNQSNNKDLKSETPQHSVSGNEARTSLPEKRRTALDAGATITKSSLQAQKGFGLAHNAATMAASSSSSGMYASSSDPVHVPSPDSRSAGTVGAFRREVGVVGGRRQSAEHPASHSSFSNNSFSLPVLGKDISTATDSVGHSKGSQLNQTLASEPFIPVSRPFSSHQYNNKLHQQPLGHQKASQPNMEWRPKSSQKSNNASSGAETGPASPHADNSTSSKVEVAALSDKLSDANIFDSKHVIIPQHLRVPEAERAGLTFGSFGSGFDSTKDFTSAFQAYENLEAATIEPSVSTSTSFPVGSSEDLSLGDQADLADGQAKTSRSGSPGSAAQSEQPNAENNDSSSPRNADDFADIGLVQRHSPSYSSSEQQQMQNPPSLATFSEPYDPQPSYDMPFFGSAMDDNVHGQRLASPPEVLVSHIANSSPVSTMAMVQQQTLSQQQPVLYPQVHISHFPNFVPYRQFLSPLYVPPMAMPNYSSNPAYPHPSSGSSYLLMPGGSSHLTAGGMKYATSQYKPVPAGNPTAYGNYNSPSGYAMSAPGTLAGASGLDDVSRIKYKDNSLYVPNPQAEASEIWIQTPRDLPNMHSPTPFYNLSGQAPHPAYLPTPTGHASFNAAAQSSHVQFPGLYHPPQPATIANPHHLVHQQVPPAVGGNVGVGVAAPATQVGSYQQPQVSHLNWTGNF</sequence>
<gene>
    <name evidence="3" type="primary">ING3_3</name>
    <name evidence="3" type="ORF">g.79406</name>
</gene>
<proteinExistence type="predicted"/>
<dbReference type="PANTHER" id="PTHR47070">
    <property type="entry name" value="HYDROXYPROLINE-RICH GLYCOPROTEIN-LIKE"/>
    <property type="match status" value="1"/>
</dbReference>
<feature type="region of interest" description="Disordered" evidence="1">
    <location>
        <begin position="492"/>
        <end position="530"/>
    </location>
</feature>
<dbReference type="Pfam" id="PF06972">
    <property type="entry name" value="GIP1_N"/>
    <property type="match status" value="1"/>
</dbReference>
<dbReference type="InterPro" id="IPR009060">
    <property type="entry name" value="UBA-like_sf"/>
</dbReference>